<dbReference type="AlphaFoldDB" id="V4B0W7"/>
<gene>
    <name evidence="1" type="ORF">LOTGIDRAFT_225657</name>
</gene>
<protein>
    <submittedName>
        <fullName evidence="1">Uncharacterized protein</fullName>
    </submittedName>
</protein>
<evidence type="ECO:0000313" key="1">
    <source>
        <dbReference type="EMBL" id="ESP00911.1"/>
    </source>
</evidence>
<sequence length="58" mass="6902">MIFVNLFKKQNFNINLFIKNQFLSFVMSADKDHSPFTLVFSTPSPPHNLSFLQNRKRR</sequence>
<reference evidence="1 2" key="1">
    <citation type="journal article" date="2013" name="Nature">
        <title>Insights into bilaterian evolution from three spiralian genomes.</title>
        <authorList>
            <person name="Simakov O."/>
            <person name="Marletaz F."/>
            <person name="Cho S.J."/>
            <person name="Edsinger-Gonzales E."/>
            <person name="Havlak P."/>
            <person name="Hellsten U."/>
            <person name="Kuo D.H."/>
            <person name="Larsson T."/>
            <person name="Lv J."/>
            <person name="Arendt D."/>
            <person name="Savage R."/>
            <person name="Osoegawa K."/>
            <person name="de Jong P."/>
            <person name="Grimwood J."/>
            <person name="Chapman J.A."/>
            <person name="Shapiro H."/>
            <person name="Aerts A."/>
            <person name="Otillar R.P."/>
            <person name="Terry A.Y."/>
            <person name="Boore J.L."/>
            <person name="Grigoriev I.V."/>
            <person name="Lindberg D.R."/>
            <person name="Seaver E.C."/>
            <person name="Weisblat D.A."/>
            <person name="Putnam N.H."/>
            <person name="Rokhsar D.S."/>
        </authorList>
    </citation>
    <scope>NUCLEOTIDE SEQUENCE [LARGE SCALE GENOMIC DNA]</scope>
</reference>
<dbReference type="KEGG" id="lgi:LOTGIDRAFT_225657"/>
<proteinExistence type="predicted"/>
<dbReference type="EMBL" id="KB200639">
    <property type="protein sequence ID" value="ESP00911.1"/>
    <property type="molecule type" value="Genomic_DNA"/>
</dbReference>
<dbReference type="HOGENOM" id="CLU_2981415_0_0_1"/>
<evidence type="ECO:0000313" key="2">
    <source>
        <dbReference type="Proteomes" id="UP000030746"/>
    </source>
</evidence>
<dbReference type="CTD" id="20247299"/>
<keyword evidence="2" id="KW-1185">Reference proteome</keyword>
<dbReference type="Proteomes" id="UP000030746">
    <property type="component" value="Unassembled WGS sequence"/>
</dbReference>
<dbReference type="RefSeq" id="XP_009048447.1">
    <property type="nucleotide sequence ID" value="XM_009050199.1"/>
</dbReference>
<organism evidence="1 2">
    <name type="scientific">Lottia gigantea</name>
    <name type="common">Giant owl limpet</name>
    <dbReference type="NCBI Taxonomy" id="225164"/>
    <lineage>
        <taxon>Eukaryota</taxon>
        <taxon>Metazoa</taxon>
        <taxon>Spiralia</taxon>
        <taxon>Lophotrochozoa</taxon>
        <taxon>Mollusca</taxon>
        <taxon>Gastropoda</taxon>
        <taxon>Patellogastropoda</taxon>
        <taxon>Lottioidea</taxon>
        <taxon>Lottiidae</taxon>
        <taxon>Lottia</taxon>
    </lineage>
</organism>
<accession>V4B0W7</accession>
<name>V4B0W7_LOTGI</name>
<dbReference type="GeneID" id="20247299"/>